<protein>
    <submittedName>
        <fullName evidence="2">Uncharacterized protein</fullName>
    </submittedName>
</protein>
<dbReference type="Proteomes" id="UP000015106">
    <property type="component" value="Chromosome 6"/>
</dbReference>
<organism evidence="2 3">
    <name type="scientific">Triticum urartu</name>
    <name type="common">Red wild einkorn</name>
    <name type="synonym">Crithodium urartu</name>
    <dbReference type="NCBI Taxonomy" id="4572"/>
    <lineage>
        <taxon>Eukaryota</taxon>
        <taxon>Viridiplantae</taxon>
        <taxon>Streptophyta</taxon>
        <taxon>Embryophyta</taxon>
        <taxon>Tracheophyta</taxon>
        <taxon>Spermatophyta</taxon>
        <taxon>Magnoliopsida</taxon>
        <taxon>Liliopsida</taxon>
        <taxon>Poales</taxon>
        <taxon>Poaceae</taxon>
        <taxon>BOP clade</taxon>
        <taxon>Pooideae</taxon>
        <taxon>Triticodae</taxon>
        <taxon>Triticeae</taxon>
        <taxon>Triticinae</taxon>
        <taxon>Triticum</taxon>
    </lineage>
</organism>
<evidence type="ECO:0000313" key="3">
    <source>
        <dbReference type="Proteomes" id="UP000015106"/>
    </source>
</evidence>
<keyword evidence="3" id="KW-1185">Reference proteome</keyword>
<feature type="region of interest" description="Disordered" evidence="1">
    <location>
        <begin position="42"/>
        <end position="84"/>
    </location>
</feature>
<dbReference type="AlphaFoldDB" id="A0A8R7UPX3"/>
<evidence type="ECO:0000313" key="2">
    <source>
        <dbReference type="EnsemblPlants" id="TuG1812G0600000829.01.T01.cds352741"/>
    </source>
</evidence>
<dbReference type="EnsemblPlants" id="TuG1812G0600000829.01.T01">
    <property type="protein sequence ID" value="TuG1812G0600000829.01.T01.cds352741"/>
    <property type="gene ID" value="TuG1812G0600000829.01"/>
</dbReference>
<dbReference type="Gramene" id="TuG1812G0600000829.01.T01">
    <property type="protein sequence ID" value="TuG1812G0600000829.01.T01.cds352741"/>
    <property type="gene ID" value="TuG1812G0600000829.01"/>
</dbReference>
<evidence type="ECO:0000256" key="1">
    <source>
        <dbReference type="SAM" id="MobiDB-lite"/>
    </source>
</evidence>
<reference evidence="2" key="2">
    <citation type="submission" date="2018-03" db="EMBL/GenBank/DDBJ databases">
        <title>The Triticum urartu genome reveals the dynamic nature of wheat genome evolution.</title>
        <authorList>
            <person name="Ling H."/>
            <person name="Ma B."/>
            <person name="Shi X."/>
            <person name="Liu H."/>
            <person name="Dong L."/>
            <person name="Sun H."/>
            <person name="Cao Y."/>
            <person name="Gao Q."/>
            <person name="Zheng S."/>
            <person name="Li Y."/>
            <person name="Yu Y."/>
            <person name="Du H."/>
            <person name="Qi M."/>
            <person name="Li Y."/>
            <person name="Yu H."/>
            <person name="Cui Y."/>
            <person name="Wang N."/>
            <person name="Chen C."/>
            <person name="Wu H."/>
            <person name="Zhao Y."/>
            <person name="Zhang J."/>
            <person name="Li Y."/>
            <person name="Zhou W."/>
            <person name="Zhang B."/>
            <person name="Hu W."/>
            <person name="Eijk M."/>
            <person name="Tang J."/>
            <person name="Witsenboer H."/>
            <person name="Zhao S."/>
            <person name="Li Z."/>
            <person name="Zhang A."/>
            <person name="Wang D."/>
            <person name="Liang C."/>
        </authorList>
    </citation>
    <scope>NUCLEOTIDE SEQUENCE [LARGE SCALE GENOMIC DNA]</scope>
    <source>
        <strain evidence="2">cv. G1812</strain>
    </source>
</reference>
<reference evidence="3" key="1">
    <citation type="journal article" date="2013" name="Nature">
        <title>Draft genome of the wheat A-genome progenitor Triticum urartu.</title>
        <authorList>
            <person name="Ling H.Q."/>
            <person name="Zhao S."/>
            <person name="Liu D."/>
            <person name="Wang J."/>
            <person name="Sun H."/>
            <person name="Zhang C."/>
            <person name="Fan H."/>
            <person name="Li D."/>
            <person name="Dong L."/>
            <person name="Tao Y."/>
            <person name="Gao C."/>
            <person name="Wu H."/>
            <person name="Li Y."/>
            <person name="Cui Y."/>
            <person name="Guo X."/>
            <person name="Zheng S."/>
            <person name="Wang B."/>
            <person name="Yu K."/>
            <person name="Liang Q."/>
            <person name="Yang W."/>
            <person name="Lou X."/>
            <person name="Chen J."/>
            <person name="Feng M."/>
            <person name="Jian J."/>
            <person name="Zhang X."/>
            <person name="Luo G."/>
            <person name="Jiang Y."/>
            <person name="Liu J."/>
            <person name="Wang Z."/>
            <person name="Sha Y."/>
            <person name="Zhang B."/>
            <person name="Wu H."/>
            <person name="Tang D."/>
            <person name="Shen Q."/>
            <person name="Xue P."/>
            <person name="Zou S."/>
            <person name="Wang X."/>
            <person name="Liu X."/>
            <person name="Wang F."/>
            <person name="Yang Y."/>
            <person name="An X."/>
            <person name="Dong Z."/>
            <person name="Zhang K."/>
            <person name="Zhang X."/>
            <person name="Luo M.C."/>
            <person name="Dvorak J."/>
            <person name="Tong Y."/>
            <person name="Wang J."/>
            <person name="Yang H."/>
            <person name="Li Z."/>
            <person name="Wang D."/>
            <person name="Zhang A."/>
            <person name="Wang J."/>
        </authorList>
    </citation>
    <scope>NUCLEOTIDE SEQUENCE</scope>
    <source>
        <strain evidence="3">cv. G1812</strain>
    </source>
</reference>
<sequence length="110" mass="12055">LLPEQVSARLQCRTAGRPVLQGQLRRRRCRLLARLLEQGLLPLGDRGLGNEEVGDVPERHPPPRPPEPLQLAAPDSHAMRTGDGGGHRRQILLVGAVNCHLGEEKCCLPL</sequence>
<name>A0A8R7UPX3_TRIUA</name>
<reference evidence="2" key="3">
    <citation type="submission" date="2022-06" db="UniProtKB">
        <authorList>
            <consortium name="EnsemblPlants"/>
        </authorList>
    </citation>
    <scope>IDENTIFICATION</scope>
</reference>
<proteinExistence type="predicted"/>
<accession>A0A8R7UPX3</accession>